<dbReference type="OrthoDB" id="9788537at2"/>
<evidence type="ECO:0000256" key="1">
    <source>
        <dbReference type="ARBA" id="ARBA00022737"/>
    </source>
</evidence>
<dbReference type="Gene3D" id="2.40.30.20">
    <property type="match status" value="2"/>
</dbReference>
<dbReference type="GO" id="GO:0009231">
    <property type="term" value="P:riboflavin biosynthetic process"/>
    <property type="evidence" value="ECO:0007669"/>
    <property type="project" value="TreeGrafter"/>
</dbReference>
<accession>A0A511QHD2</accession>
<evidence type="ECO:0000259" key="3">
    <source>
        <dbReference type="PROSITE" id="PS51177"/>
    </source>
</evidence>
<dbReference type="GO" id="GO:0004746">
    <property type="term" value="F:riboflavin synthase activity"/>
    <property type="evidence" value="ECO:0007669"/>
    <property type="project" value="TreeGrafter"/>
</dbReference>
<dbReference type="SUPFAM" id="SSF63380">
    <property type="entry name" value="Riboflavin synthase domain-like"/>
    <property type="match status" value="2"/>
</dbReference>
<evidence type="ECO:0000313" key="4">
    <source>
        <dbReference type="EMBL" id="GEM76546.1"/>
    </source>
</evidence>
<keyword evidence="1" id="KW-0677">Repeat</keyword>
<dbReference type="Pfam" id="PF00677">
    <property type="entry name" value="Lum_binding"/>
    <property type="match status" value="2"/>
</dbReference>
<organism evidence="4 5">
    <name type="scientific">Vibrio sagamiensis NBRC 104589</name>
    <dbReference type="NCBI Taxonomy" id="1219064"/>
    <lineage>
        <taxon>Bacteria</taxon>
        <taxon>Pseudomonadati</taxon>
        <taxon>Pseudomonadota</taxon>
        <taxon>Gammaproteobacteria</taxon>
        <taxon>Vibrionales</taxon>
        <taxon>Vibrionaceae</taxon>
        <taxon>Vibrio</taxon>
    </lineage>
</organism>
<gene>
    <name evidence="4" type="primary">ribE</name>
    <name evidence="4" type="ORF">VSA01S_26580</name>
</gene>
<comment type="caution">
    <text evidence="4">The sequence shown here is derived from an EMBL/GenBank/DDBJ whole genome shotgun (WGS) entry which is preliminary data.</text>
</comment>
<protein>
    <submittedName>
        <fullName evidence="4">Riboflavin synthase subunit alpha</fullName>
    </submittedName>
</protein>
<feature type="domain" description="Lumazine-binding" evidence="3">
    <location>
        <begin position="1"/>
        <end position="98"/>
    </location>
</feature>
<dbReference type="InterPro" id="IPR026017">
    <property type="entry name" value="Lumazine-bd_dom"/>
</dbReference>
<proteinExistence type="predicted"/>
<dbReference type="InterPro" id="IPR023366">
    <property type="entry name" value="ATP_synth_asu-like_sf"/>
</dbReference>
<dbReference type="PROSITE" id="PS51177">
    <property type="entry name" value="LUMAZINE_BIND"/>
    <property type="match status" value="2"/>
</dbReference>
<dbReference type="InterPro" id="IPR001783">
    <property type="entry name" value="Lumazine-bd"/>
</dbReference>
<dbReference type="PANTHER" id="PTHR21098">
    <property type="entry name" value="RIBOFLAVIN SYNTHASE ALPHA CHAIN"/>
    <property type="match status" value="1"/>
</dbReference>
<feature type="repeat" description="Lumazine-binding" evidence="2">
    <location>
        <begin position="1"/>
        <end position="98"/>
    </location>
</feature>
<keyword evidence="5" id="KW-1185">Reference proteome</keyword>
<dbReference type="AlphaFoldDB" id="A0A511QHD2"/>
<dbReference type="RefSeq" id="WP_039982374.1">
    <property type="nucleotide sequence ID" value="NZ_BAOJ01000104.1"/>
</dbReference>
<dbReference type="Proteomes" id="UP000321922">
    <property type="component" value="Unassembled WGS sequence"/>
</dbReference>
<feature type="repeat" description="Lumazine-binding" evidence="2">
    <location>
        <begin position="99"/>
        <end position="188"/>
    </location>
</feature>
<dbReference type="EMBL" id="BJXJ01000026">
    <property type="protein sequence ID" value="GEM76546.1"/>
    <property type="molecule type" value="Genomic_DNA"/>
</dbReference>
<dbReference type="PANTHER" id="PTHR21098:SF0">
    <property type="entry name" value="RIBOFLAVIN SYNTHASE"/>
    <property type="match status" value="1"/>
</dbReference>
<evidence type="ECO:0000313" key="5">
    <source>
        <dbReference type="Proteomes" id="UP000321922"/>
    </source>
</evidence>
<feature type="domain" description="Lumazine-binding" evidence="3">
    <location>
        <begin position="99"/>
        <end position="188"/>
    </location>
</feature>
<sequence length="188" mass="20606">MFKGIVQGRGVIKSISKSPESQRHGVVFPKEIIQDVDVDTVMLVNGVSLTVVRIQGDVVYFDLDHDRALATSTLDNLEEGEYVNLEIHPNFGEVIGRGGLTGIIQGTAHITQIEKGNDGFSISIDIPKSLTDSLMVNDDIGINGISSSIKEKSDNIITLHYPHELLQNTNLAMLAEGRKVNVEIINEW</sequence>
<evidence type="ECO:0000256" key="2">
    <source>
        <dbReference type="PROSITE-ProRule" id="PRU00524"/>
    </source>
</evidence>
<reference evidence="4 5" key="1">
    <citation type="submission" date="2019-07" db="EMBL/GenBank/DDBJ databases">
        <title>Whole genome shotgun sequence of Vibrio sagamiensis NBRC 104589.</title>
        <authorList>
            <person name="Hosoyama A."/>
            <person name="Uohara A."/>
            <person name="Ohji S."/>
            <person name="Ichikawa N."/>
        </authorList>
    </citation>
    <scope>NUCLEOTIDE SEQUENCE [LARGE SCALE GENOMIC DNA]</scope>
    <source>
        <strain evidence="4 5">NBRC 104589</strain>
    </source>
</reference>
<dbReference type="InterPro" id="IPR017938">
    <property type="entry name" value="Riboflavin_synthase-like_b-brl"/>
</dbReference>
<name>A0A511QHD2_9VIBR</name>
<dbReference type="PIRSF" id="PIRSF000498">
    <property type="entry name" value="Riboflavin_syn_A"/>
    <property type="match status" value="1"/>
</dbReference>